<feature type="compositionally biased region" description="Basic and acidic residues" evidence="1">
    <location>
        <begin position="30"/>
        <end position="47"/>
    </location>
</feature>
<dbReference type="EMBL" id="PGOL01001597">
    <property type="protein sequence ID" value="PKI56478.1"/>
    <property type="molecule type" value="Genomic_DNA"/>
</dbReference>
<accession>A0A2I0JJP1</accession>
<evidence type="ECO:0000313" key="2">
    <source>
        <dbReference type="EMBL" id="PKI56478.1"/>
    </source>
</evidence>
<comment type="caution">
    <text evidence="2">The sequence shown here is derived from an EMBL/GenBank/DDBJ whole genome shotgun (WGS) entry which is preliminary data.</text>
</comment>
<gene>
    <name evidence="2" type="ORF">CRG98_023116</name>
</gene>
<feature type="region of interest" description="Disordered" evidence="1">
    <location>
        <begin position="27"/>
        <end position="75"/>
    </location>
</feature>
<feature type="compositionally biased region" description="Basic residues" evidence="1">
    <location>
        <begin position="48"/>
        <end position="57"/>
    </location>
</feature>
<evidence type="ECO:0000313" key="3">
    <source>
        <dbReference type="Proteomes" id="UP000233551"/>
    </source>
</evidence>
<sequence length="75" mass="8719">MASHMEAPQQDVGIHARHISCVSTIDSEYNDEHGNPIWKNRVENWKDKKNKKKKPPAKAKVETQIPPEQQMEEKQ</sequence>
<evidence type="ECO:0000256" key="1">
    <source>
        <dbReference type="SAM" id="MobiDB-lite"/>
    </source>
</evidence>
<dbReference type="STRING" id="22663.A0A2I0JJP1"/>
<protein>
    <recommendedName>
        <fullName evidence="4">Cellulose synthase</fullName>
    </recommendedName>
</protein>
<reference evidence="2 3" key="1">
    <citation type="submission" date="2017-11" db="EMBL/GenBank/DDBJ databases">
        <title>De-novo sequencing of pomegranate (Punica granatum L.) genome.</title>
        <authorList>
            <person name="Akparov Z."/>
            <person name="Amiraslanov A."/>
            <person name="Hajiyeva S."/>
            <person name="Abbasov M."/>
            <person name="Kaur K."/>
            <person name="Hamwieh A."/>
            <person name="Solovyev V."/>
            <person name="Salamov A."/>
            <person name="Braich B."/>
            <person name="Kosarev P."/>
            <person name="Mahmoud A."/>
            <person name="Hajiyev E."/>
            <person name="Babayeva S."/>
            <person name="Izzatullayeva V."/>
            <person name="Mammadov A."/>
            <person name="Mammadov A."/>
            <person name="Sharifova S."/>
            <person name="Ojaghi J."/>
            <person name="Eynullazada K."/>
            <person name="Bayramov B."/>
            <person name="Abdulazimova A."/>
            <person name="Shahmuradov I."/>
        </authorList>
    </citation>
    <scope>NUCLEOTIDE SEQUENCE [LARGE SCALE GENOMIC DNA]</scope>
    <source>
        <strain evidence="3">cv. AG2017</strain>
        <tissue evidence="2">Leaf</tissue>
    </source>
</reference>
<organism evidence="2 3">
    <name type="scientific">Punica granatum</name>
    <name type="common">Pomegranate</name>
    <dbReference type="NCBI Taxonomy" id="22663"/>
    <lineage>
        <taxon>Eukaryota</taxon>
        <taxon>Viridiplantae</taxon>
        <taxon>Streptophyta</taxon>
        <taxon>Embryophyta</taxon>
        <taxon>Tracheophyta</taxon>
        <taxon>Spermatophyta</taxon>
        <taxon>Magnoliopsida</taxon>
        <taxon>eudicotyledons</taxon>
        <taxon>Gunneridae</taxon>
        <taxon>Pentapetalae</taxon>
        <taxon>rosids</taxon>
        <taxon>malvids</taxon>
        <taxon>Myrtales</taxon>
        <taxon>Lythraceae</taxon>
        <taxon>Punica</taxon>
    </lineage>
</organism>
<name>A0A2I0JJP1_PUNGR</name>
<dbReference type="AlphaFoldDB" id="A0A2I0JJP1"/>
<evidence type="ECO:0008006" key="4">
    <source>
        <dbReference type="Google" id="ProtNLM"/>
    </source>
</evidence>
<keyword evidence="3" id="KW-1185">Reference proteome</keyword>
<dbReference type="Proteomes" id="UP000233551">
    <property type="component" value="Unassembled WGS sequence"/>
</dbReference>
<proteinExistence type="predicted"/>